<dbReference type="PANTHER" id="PTHR43179">
    <property type="entry name" value="RHAMNOSYLTRANSFERASE WBBL"/>
    <property type="match status" value="1"/>
</dbReference>
<dbReference type="OrthoDB" id="9813495at2"/>
<comment type="pathway">
    <text evidence="1">Cell wall biogenesis; cell wall polysaccharide biosynthesis.</text>
</comment>
<dbReference type="Pfam" id="PF00535">
    <property type="entry name" value="Glycos_transf_2"/>
    <property type="match status" value="1"/>
</dbReference>
<keyword evidence="3" id="KW-0328">Glycosyltransferase</keyword>
<comment type="similarity">
    <text evidence="2">Belongs to the glycosyltransferase 2 family.</text>
</comment>
<dbReference type="Proteomes" id="UP000277811">
    <property type="component" value="Unassembled WGS sequence"/>
</dbReference>
<evidence type="ECO:0000313" key="7">
    <source>
        <dbReference type="Proteomes" id="UP000277811"/>
    </source>
</evidence>
<evidence type="ECO:0000313" key="6">
    <source>
        <dbReference type="EMBL" id="VBB09402.1"/>
    </source>
</evidence>
<evidence type="ECO:0000256" key="4">
    <source>
        <dbReference type="ARBA" id="ARBA00022679"/>
    </source>
</evidence>
<gene>
    <name evidence="6" type="ORF">LUCI_4692</name>
</gene>
<dbReference type="SUPFAM" id="SSF53448">
    <property type="entry name" value="Nucleotide-diphospho-sugar transferases"/>
    <property type="match status" value="1"/>
</dbReference>
<accession>A0A498RH38</accession>
<reference evidence="6 7" key="1">
    <citation type="submission" date="2018-06" db="EMBL/GenBank/DDBJ databases">
        <authorList>
            <person name="Strepis N."/>
        </authorList>
    </citation>
    <scope>NUCLEOTIDE SEQUENCE [LARGE SCALE GENOMIC DNA]</scope>
    <source>
        <strain evidence="6">LUCI</strain>
    </source>
</reference>
<sequence>MDLKIAVVMLNWNAWPETVECLKILGNTLYDNLHIFVLDNGSGNDSYEQLQSWLAETWYCNVERTGAKEFAISRFGKKVTLLHSGQNLGFAGGVNFILQYILQNDDSFEYFLLLNNDVRVDAAFFTEMVKTAQQSSAAIVGALIKSYDGRQVQFARNYFPQQLYRPSTKTAVPGGVDFWDTDETNGSAMMLTGDFVRQCLQERSFVLDPQLFLYCEETELCRYAWQQGLACVVSKQAVAYHKLSNSSGGEGNPRTYYYLTRNRVYLARKLLSPRQLALFHLVYPVGRIMRAITKIFAKRGRVAVAIVAGLLDGYCQRMGQWHKHGGYIDG</sequence>
<evidence type="ECO:0000259" key="5">
    <source>
        <dbReference type="Pfam" id="PF00535"/>
    </source>
</evidence>
<dbReference type="InterPro" id="IPR029044">
    <property type="entry name" value="Nucleotide-diphossugar_trans"/>
</dbReference>
<dbReference type="AlphaFoldDB" id="A0A498RH38"/>
<dbReference type="Gene3D" id="3.90.550.10">
    <property type="entry name" value="Spore Coat Polysaccharide Biosynthesis Protein SpsA, Chain A"/>
    <property type="match status" value="1"/>
</dbReference>
<keyword evidence="4 6" id="KW-0808">Transferase</keyword>
<evidence type="ECO:0000256" key="1">
    <source>
        <dbReference type="ARBA" id="ARBA00004776"/>
    </source>
</evidence>
<keyword evidence="7" id="KW-1185">Reference proteome</keyword>
<organism evidence="6 7">
    <name type="scientific">Lucifera butyrica</name>
    <dbReference type="NCBI Taxonomy" id="1351585"/>
    <lineage>
        <taxon>Bacteria</taxon>
        <taxon>Bacillati</taxon>
        <taxon>Bacillota</taxon>
        <taxon>Negativicutes</taxon>
        <taxon>Veillonellales</taxon>
        <taxon>Veillonellaceae</taxon>
        <taxon>Lucifera</taxon>
    </lineage>
</organism>
<evidence type="ECO:0000256" key="3">
    <source>
        <dbReference type="ARBA" id="ARBA00022676"/>
    </source>
</evidence>
<proteinExistence type="inferred from homology"/>
<dbReference type="RefSeq" id="WP_122630187.1">
    <property type="nucleotide sequence ID" value="NZ_UPPP01000116.1"/>
</dbReference>
<evidence type="ECO:0000256" key="2">
    <source>
        <dbReference type="ARBA" id="ARBA00006739"/>
    </source>
</evidence>
<dbReference type="EMBL" id="UPPP01000116">
    <property type="protein sequence ID" value="VBB09402.1"/>
    <property type="molecule type" value="Genomic_DNA"/>
</dbReference>
<name>A0A498RH38_9FIRM</name>
<protein>
    <submittedName>
        <fullName evidence="6">Nucleotide-diphospho-sugar transferases</fullName>
    </submittedName>
</protein>
<dbReference type="PANTHER" id="PTHR43179:SF12">
    <property type="entry name" value="GALACTOFURANOSYLTRANSFERASE GLFT2"/>
    <property type="match status" value="1"/>
</dbReference>
<feature type="domain" description="Glycosyltransferase 2-like" evidence="5">
    <location>
        <begin position="7"/>
        <end position="160"/>
    </location>
</feature>
<dbReference type="InterPro" id="IPR001173">
    <property type="entry name" value="Glyco_trans_2-like"/>
</dbReference>
<dbReference type="GO" id="GO:0016757">
    <property type="term" value="F:glycosyltransferase activity"/>
    <property type="evidence" value="ECO:0007669"/>
    <property type="project" value="UniProtKB-KW"/>
</dbReference>